<keyword evidence="1" id="KW-0175">Coiled coil</keyword>
<feature type="compositionally biased region" description="Low complexity" evidence="2">
    <location>
        <begin position="887"/>
        <end position="904"/>
    </location>
</feature>
<organism evidence="3 4">
    <name type="scientific">Scytalopus superciliaris</name>
    <dbReference type="NCBI Taxonomy" id="312124"/>
    <lineage>
        <taxon>Eukaryota</taxon>
        <taxon>Metazoa</taxon>
        <taxon>Chordata</taxon>
        <taxon>Craniata</taxon>
        <taxon>Vertebrata</taxon>
        <taxon>Euteleostomi</taxon>
        <taxon>Archelosauria</taxon>
        <taxon>Archosauria</taxon>
        <taxon>Dinosauria</taxon>
        <taxon>Saurischia</taxon>
        <taxon>Theropoda</taxon>
        <taxon>Coelurosauria</taxon>
        <taxon>Aves</taxon>
        <taxon>Neognathae</taxon>
        <taxon>Neoaves</taxon>
        <taxon>Telluraves</taxon>
        <taxon>Australaves</taxon>
        <taxon>Passeriformes</taxon>
        <taxon>Rhinocryptidae</taxon>
        <taxon>Scytalopus</taxon>
    </lineage>
</organism>
<feature type="non-terminal residue" evidence="3">
    <location>
        <position position="1"/>
    </location>
</feature>
<feature type="region of interest" description="Disordered" evidence="2">
    <location>
        <begin position="507"/>
        <end position="548"/>
    </location>
</feature>
<protein>
    <submittedName>
        <fullName evidence="3">MTUS2 protein</fullName>
    </submittedName>
</protein>
<feature type="region of interest" description="Disordered" evidence="2">
    <location>
        <begin position="93"/>
        <end position="112"/>
    </location>
</feature>
<reference evidence="3 4" key="1">
    <citation type="submission" date="2019-09" db="EMBL/GenBank/DDBJ databases">
        <title>Bird 10,000 Genomes (B10K) Project - Family phase.</title>
        <authorList>
            <person name="Zhang G."/>
        </authorList>
    </citation>
    <scope>NUCLEOTIDE SEQUENCE [LARGE SCALE GENOMIC DNA]</scope>
    <source>
        <strain evidence="3">B10K-DU-002-46</strain>
        <tissue evidence="3">Muscle</tissue>
    </source>
</reference>
<dbReference type="GO" id="GO:0005737">
    <property type="term" value="C:cytoplasm"/>
    <property type="evidence" value="ECO:0007669"/>
    <property type="project" value="TreeGrafter"/>
</dbReference>
<dbReference type="EMBL" id="VXBX01002915">
    <property type="protein sequence ID" value="NXP20137.1"/>
    <property type="molecule type" value="Genomic_DNA"/>
</dbReference>
<dbReference type="Proteomes" id="UP000580825">
    <property type="component" value="Unassembled WGS sequence"/>
</dbReference>
<keyword evidence="4" id="KW-1185">Reference proteome</keyword>
<evidence type="ECO:0000256" key="1">
    <source>
        <dbReference type="ARBA" id="ARBA00023054"/>
    </source>
</evidence>
<feature type="non-terminal residue" evidence="3">
    <location>
        <position position="911"/>
    </location>
</feature>
<evidence type="ECO:0000313" key="4">
    <source>
        <dbReference type="Proteomes" id="UP000580825"/>
    </source>
</evidence>
<evidence type="ECO:0000256" key="2">
    <source>
        <dbReference type="SAM" id="MobiDB-lite"/>
    </source>
</evidence>
<dbReference type="InterPro" id="IPR051293">
    <property type="entry name" value="MTUS1/CCDC69"/>
</dbReference>
<name>A0A7L1YBR6_9PASS</name>
<comment type="caution">
    <text evidence="3">The sequence shown here is derived from an EMBL/GenBank/DDBJ whole genome shotgun (WGS) entry which is preliminary data.</text>
</comment>
<evidence type="ECO:0000313" key="3">
    <source>
        <dbReference type="EMBL" id="NXP20137.1"/>
    </source>
</evidence>
<feature type="region of interest" description="Disordered" evidence="2">
    <location>
        <begin position="887"/>
        <end position="911"/>
    </location>
</feature>
<dbReference type="GO" id="GO:0008017">
    <property type="term" value="F:microtubule binding"/>
    <property type="evidence" value="ECO:0007669"/>
    <property type="project" value="TreeGrafter"/>
</dbReference>
<proteinExistence type="predicted"/>
<dbReference type="PANTHER" id="PTHR24200:SF14">
    <property type="entry name" value="MICROTUBULE-ASSOCIATED TUMOR SUPPRESSOR CANDIDATE 2"/>
    <property type="match status" value="1"/>
</dbReference>
<accession>A0A7L1YBR6</accession>
<dbReference type="AlphaFoldDB" id="A0A7L1YBR6"/>
<gene>
    <name evidence="3" type="primary">Mtus2_0</name>
    <name evidence="3" type="ORF">SCYSUP_R10851</name>
</gene>
<dbReference type="GO" id="GO:0005634">
    <property type="term" value="C:nucleus"/>
    <property type="evidence" value="ECO:0007669"/>
    <property type="project" value="TreeGrafter"/>
</dbReference>
<feature type="compositionally biased region" description="Polar residues" evidence="2">
    <location>
        <begin position="93"/>
        <end position="105"/>
    </location>
</feature>
<dbReference type="PANTHER" id="PTHR24200">
    <property type="entry name" value="TOUCAN, ISOFORM A"/>
    <property type="match status" value="1"/>
</dbReference>
<sequence>MSAPLIPSKSCYTQLQDNRSEIRNNNESIVSVGDTNANQIVSKVRITDVNVKKHDLTDESGNIYSGGTEKVTHLHTEQNRLLTFKDSRTCHTSVQESKLPSTTSREMGKDCRTGEAKDIPRHIRISRGQSLSNLKSSTNDANLEVFSKGDVDFPQNFSKGKMPRTVEVERIKRLSLGRPSKFSPQPETKDCIGRVSCKRLLSASLDSIDTSHHLIGNAEKSQKTSTDHFLGMMIHPLDNTSEENTVFYSKPPTSGNKKISKSENVPNVNIESTLHTSHSQHSAVKLNEIVCKSEAQLGQGDKSKKLELKTAPSLQYKNICPQKIERIMLVEFLGCQRDENTAVQEQKSSGSDTSKFQASCFQDTCDKVEDPLSSQAVTYPDDKLQSVNVTITGKGRGSNDSDNRATSQVGEEYFTDEEVETVFPVTSGSKSSVKVTPRKNKNLHEVDTGCAETVGEQLSPIHNISPPDSKPLKVNENKLKLVKESTEDAIVPTSDLSDHQRVCRAETVSNQQPDSHNDDAETSGVSVSNKKPANAQKHPPEEAPESCNVPTKADVFLCVPTPVRPVATLDVNGQPTLSNSNLKDVCALHDDKLSVLPPIDSTQLLNVSPKVPIKTACSSAIPKPILVHPKGSPTDKAGVDSDCSEKLEENIEMKPAIPRPKPVRPKIITYIRRNPRSIEQLDPLFAPTGLPFGSPACSMPISTEQKASSGGEAKPTSILYDKFKPDLQKPRLFGSGLVVSGIRPPGHHFGPMSEKFLQEVGERPAKDEFCPPSYTHYEVPPSFYRSAMILKPQLGLGAVSRLPSAKSRILIASQRSSGSCLHQQGEITNAPSLYAPDASVDLKKGSCPSAAKSNLPKPCQSGLRPPGYSRLPAAKLAAFGFVRSSSVSSVSSNQSNDSAQSDQSRTTNRKS</sequence>